<comment type="caution">
    <text evidence="1">The sequence shown here is derived from an EMBL/GenBank/DDBJ whole genome shotgun (WGS) entry which is preliminary data.</text>
</comment>
<dbReference type="AlphaFoldDB" id="D1PRA0"/>
<dbReference type="RefSeq" id="WP_007048278.1">
    <property type="nucleotide sequence ID" value="NZ_GG704770.1"/>
</dbReference>
<dbReference type="Proteomes" id="UP000003438">
    <property type="component" value="Unassembled WGS sequence"/>
</dbReference>
<name>D1PRA0_9FIRM</name>
<dbReference type="eggNOG" id="COG0419">
    <property type="taxonomic scope" value="Bacteria"/>
</dbReference>
<keyword evidence="2" id="KW-1185">Reference proteome</keyword>
<gene>
    <name evidence="1" type="ORF">SUBVAR_06929</name>
</gene>
<evidence type="ECO:0000313" key="1">
    <source>
        <dbReference type="EMBL" id="EFB74802.1"/>
    </source>
</evidence>
<proteinExistence type="predicted"/>
<reference evidence="1" key="1">
    <citation type="submission" date="2009-12" db="EMBL/GenBank/DDBJ databases">
        <authorList>
            <person name="Weinstock G."/>
            <person name="Sodergren E."/>
            <person name="Clifton S."/>
            <person name="Fulton L."/>
            <person name="Fulton B."/>
            <person name="Courtney L."/>
            <person name="Fronick C."/>
            <person name="Harrison M."/>
            <person name="Strong C."/>
            <person name="Farmer C."/>
            <person name="Delahaunty K."/>
            <person name="Markovic C."/>
            <person name="Hall O."/>
            <person name="Minx P."/>
            <person name="Tomlinson C."/>
            <person name="Mitreva M."/>
            <person name="Nelson J."/>
            <person name="Hou S."/>
            <person name="Wollam A."/>
            <person name="Pepin K.H."/>
            <person name="Johnson M."/>
            <person name="Bhonagiri V."/>
            <person name="Nash W.E."/>
            <person name="Warren W."/>
            <person name="Chinwalla A."/>
            <person name="Mardis E.R."/>
            <person name="Wilson R.K."/>
        </authorList>
    </citation>
    <scope>NUCLEOTIDE SEQUENCE [LARGE SCALE GENOMIC DNA]</scope>
    <source>
        <strain evidence="1">DSM 15176</strain>
    </source>
</reference>
<dbReference type="STRING" id="411471.SUBVAR_06929"/>
<organism evidence="1 2">
    <name type="scientific">Subdoligranulum variabile DSM 15176</name>
    <dbReference type="NCBI Taxonomy" id="411471"/>
    <lineage>
        <taxon>Bacteria</taxon>
        <taxon>Bacillati</taxon>
        <taxon>Bacillota</taxon>
        <taxon>Clostridia</taxon>
        <taxon>Eubacteriales</taxon>
        <taxon>Oscillospiraceae</taxon>
        <taxon>Subdoligranulum</taxon>
    </lineage>
</organism>
<accession>D1PRA0</accession>
<dbReference type="OrthoDB" id="1849394at2"/>
<dbReference type="HOGENOM" id="CLU_959513_0_0_9"/>
<dbReference type="EMBL" id="ACBY02000056">
    <property type="protein sequence ID" value="EFB74802.1"/>
    <property type="molecule type" value="Genomic_DNA"/>
</dbReference>
<protein>
    <submittedName>
        <fullName evidence="1">Uncharacterized protein</fullName>
    </submittedName>
</protein>
<sequence length="290" mass="29609">MSIQTEITRIQAARNTLRTKAAELKISAGTERLDELAADFDGILNQGSVSAQVREGETYTIPQGYHDGTGTVSGVAGGGSYTLQSKTVTPTRKPQAVTADEGYYGLSDVTVQAIPDAYQDVTAVTAAEADVLAAKVFVDSTGTVRTGTMPNNGTVSRTLDASAPSYTIPQGFHSGSGTVSLVPETKSATPTKARQTVQPTAGKVLTAVTVEPIPDDYITTADADAAAADLLAGRTAYVQGSKVTGTMPDNGAMDASLDGLTVTSKVIPAGYTSGGTVALGGEIEEALAAI</sequence>
<evidence type="ECO:0000313" key="2">
    <source>
        <dbReference type="Proteomes" id="UP000003438"/>
    </source>
</evidence>